<protein>
    <submittedName>
        <fullName evidence="2">Uncharacterized protein</fullName>
    </submittedName>
</protein>
<dbReference type="AlphaFoldDB" id="A0A1Q4VFL2"/>
<feature type="region of interest" description="Disordered" evidence="1">
    <location>
        <begin position="1"/>
        <end position="48"/>
    </location>
</feature>
<dbReference type="EMBL" id="LFBV01000001">
    <property type="protein sequence ID" value="OKH96610.1"/>
    <property type="molecule type" value="Genomic_DNA"/>
</dbReference>
<keyword evidence="3" id="KW-1185">Reference proteome</keyword>
<dbReference type="Proteomes" id="UP000186455">
    <property type="component" value="Unassembled WGS sequence"/>
</dbReference>
<comment type="caution">
    <text evidence="2">The sequence shown here is derived from an EMBL/GenBank/DDBJ whole genome shotgun (WGS) entry which is preliminary data.</text>
</comment>
<gene>
    <name evidence="2" type="ORF">AB852_01240</name>
</gene>
<dbReference type="STRING" id="1048205.AB852_01240"/>
<proteinExistence type="predicted"/>
<reference evidence="2 3" key="1">
    <citation type="submission" date="2015-06" db="EMBL/GenBank/DDBJ databases">
        <title>Cloning and characterization of the uncialamcin biosynthetic gene cluster.</title>
        <authorList>
            <person name="Yan X."/>
            <person name="Huang T."/>
            <person name="Ge H."/>
            <person name="Shen B."/>
        </authorList>
    </citation>
    <scope>NUCLEOTIDE SEQUENCE [LARGE SCALE GENOMIC DNA]</scope>
    <source>
        <strain evidence="2 3">DCA2648</strain>
    </source>
</reference>
<feature type="region of interest" description="Disordered" evidence="1">
    <location>
        <begin position="53"/>
        <end position="72"/>
    </location>
</feature>
<evidence type="ECO:0000256" key="1">
    <source>
        <dbReference type="SAM" id="MobiDB-lite"/>
    </source>
</evidence>
<organism evidence="2 3">
    <name type="scientific">Streptomyces uncialis</name>
    <dbReference type="NCBI Taxonomy" id="1048205"/>
    <lineage>
        <taxon>Bacteria</taxon>
        <taxon>Bacillati</taxon>
        <taxon>Actinomycetota</taxon>
        <taxon>Actinomycetes</taxon>
        <taxon>Kitasatosporales</taxon>
        <taxon>Streptomycetaceae</taxon>
        <taxon>Streptomyces</taxon>
    </lineage>
</organism>
<accession>A0A1Q4VFL2</accession>
<evidence type="ECO:0000313" key="2">
    <source>
        <dbReference type="EMBL" id="OKH96610.1"/>
    </source>
</evidence>
<name>A0A1Q4VFL2_9ACTN</name>
<evidence type="ECO:0000313" key="3">
    <source>
        <dbReference type="Proteomes" id="UP000186455"/>
    </source>
</evidence>
<feature type="compositionally biased region" description="Gly residues" evidence="1">
    <location>
        <begin position="1"/>
        <end position="17"/>
    </location>
</feature>
<sequence length="153" mass="15508">MLGMAATGGGDSGGAGDGKSAPAPTVTVTKAPRGGAPEPAATVTKTVEKTVKETVTAKPKPAPKKAAEPGPSAAIEADGMFLAGEDIQAGTYKTAGPEDDDFGLGCYWSRQKDASGELTGIIANGNITGMTRVTVNKGEYFETTGCLDWRKVS</sequence>